<evidence type="ECO:0000313" key="4">
    <source>
        <dbReference type="Proteomes" id="UP000215545"/>
    </source>
</evidence>
<dbReference type="AlphaFoldDB" id="A0A1N6TQ48"/>
<name>A0A1N6TQ48_9BACI</name>
<sequence>MSLFLGIGIAVAGYFIGDGLKNWKHPSEKNFFDHFKTKDQPELIEAGEVHRFIGTQKGDIKAFLEEHPDIPSIKINRKIYFSRSRLREWLAAQQLSS</sequence>
<reference evidence="2 3" key="1">
    <citation type="submission" date="2017-01" db="EMBL/GenBank/DDBJ databases">
        <authorList>
            <person name="Mah S.A."/>
            <person name="Swanson W.J."/>
            <person name="Moy G.W."/>
            <person name="Vacquier V.D."/>
        </authorList>
    </citation>
    <scope>NUCLEOTIDE SEQUENCE [LARGE SCALE GENOMIC DNA]</scope>
    <source>
        <strain evidence="2 3">NIO-1016</strain>
    </source>
</reference>
<reference evidence="1" key="3">
    <citation type="submission" date="2017-03" db="EMBL/GenBank/DDBJ databases">
        <authorList>
            <person name="Dastager S.G."/>
            <person name="Neurgaonkar P.S."/>
            <person name="Dharne M.S."/>
        </authorList>
    </citation>
    <scope>NUCLEOTIDE SEQUENCE</scope>
    <source>
        <strain evidence="1">DSM 25145</strain>
    </source>
</reference>
<evidence type="ECO:0000313" key="1">
    <source>
        <dbReference type="EMBL" id="OXS78330.1"/>
    </source>
</evidence>
<dbReference type="EMBL" id="MWSK01000003">
    <property type="protein sequence ID" value="OXS78330.1"/>
    <property type="molecule type" value="Genomic_DNA"/>
</dbReference>
<keyword evidence="1" id="KW-0238">DNA-binding</keyword>
<gene>
    <name evidence="1" type="ORF">B1B05_06870</name>
    <name evidence="2" type="ORF">SAMN05443094_10344</name>
</gene>
<protein>
    <submittedName>
        <fullName evidence="1">DNA-binding protein</fullName>
    </submittedName>
</protein>
<evidence type="ECO:0000313" key="2">
    <source>
        <dbReference type="EMBL" id="SIQ55433.1"/>
    </source>
</evidence>
<evidence type="ECO:0000313" key="3">
    <source>
        <dbReference type="Proteomes" id="UP000186385"/>
    </source>
</evidence>
<dbReference type="RefSeq" id="WP_045851625.1">
    <property type="nucleotide sequence ID" value="NZ_FTLX01000003.1"/>
</dbReference>
<dbReference type="GO" id="GO:0003677">
    <property type="term" value="F:DNA binding"/>
    <property type="evidence" value="ECO:0007669"/>
    <property type="project" value="UniProtKB-KW"/>
</dbReference>
<dbReference type="EMBL" id="FTLX01000003">
    <property type="protein sequence ID" value="SIQ55433.1"/>
    <property type="molecule type" value="Genomic_DNA"/>
</dbReference>
<dbReference type="OrthoDB" id="2361226at2"/>
<dbReference type="Proteomes" id="UP000215545">
    <property type="component" value="Unassembled WGS sequence"/>
</dbReference>
<proteinExistence type="predicted"/>
<accession>A0A1N6TQ48</accession>
<keyword evidence="4" id="KW-1185">Reference proteome</keyword>
<dbReference type="STRING" id="1017273.SAMN05443094_10344"/>
<organism evidence="2 3">
    <name type="scientific">Domibacillus enclensis</name>
    <dbReference type="NCBI Taxonomy" id="1017273"/>
    <lineage>
        <taxon>Bacteria</taxon>
        <taxon>Bacillati</taxon>
        <taxon>Bacillota</taxon>
        <taxon>Bacilli</taxon>
        <taxon>Bacillales</taxon>
        <taxon>Bacillaceae</taxon>
        <taxon>Domibacillus</taxon>
    </lineage>
</organism>
<reference evidence="4" key="2">
    <citation type="submission" date="2017-03" db="EMBL/GenBank/DDBJ databases">
        <title>Bacillus sp. V-88(T) DSM27956, whole genome shotgun sequencing project.</title>
        <authorList>
            <person name="Dastager S.G."/>
            <person name="Neurgaonkar P.S."/>
            <person name="Dharne M.S."/>
        </authorList>
    </citation>
    <scope>NUCLEOTIDE SEQUENCE [LARGE SCALE GENOMIC DNA]</scope>
    <source>
        <strain evidence="4">DSM 25145</strain>
    </source>
</reference>
<dbReference type="Proteomes" id="UP000186385">
    <property type="component" value="Unassembled WGS sequence"/>
</dbReference>